<dbReference type="GO" id="GO:0016020">
    <property type="term" value="C:membrane"/>
    <property type="evidence" value="ECO:0007669"/>
    <property type="project" value="UniProtKB-SubCell"/>
</dbReference>
<dbReference type="Proteomes" id="UP001152172">
    <property type="component" value="Unassembled WGS sequence"/>
</dbReference>
<keyword evidence="8" id="KW-1185">Reference proteome</keyword>
<evidence type="ECO:0000256" key="4">
    <source>
        <dbReference type="ARBA" id="ARBA00022989"/>
    </source>
</evidence>
<keyword evidence="4 6" id="KW-1133">Transmembrane helix</keyword>
<dbReference type="AlphaFoldDB" id="A0A9X3L8H6"/>
<dbReference type="EMBL" id="JAMKBI010000004">
    <property type="protein sequence ID" value="MCZ8533155.1"/>
    <property type="molecule type" value="Genomic_DNA"/>
</dbReference>
<dbReference type="Pfam" id="PF01594">
    <property type="entry name" value="AI-2E_transport"/>
    <property type="match status" value="1"/>
</dbReference>
<keyword evidence="5 6" id="KW-0472">Membrane</keyword>
<name>A0A9X3L8H6_9BACI</name>
<sequence>MNLITLQLNKKDFLSQWVPFGIIILISFVAYPLTLAIIGGYFLFPITNFLHKKFKIPVFISVLLTVILILSSFLMILFFLIQTLIDLIPFIHEHVVLLPVMEIQNHPIFTMFEGKFQTLLNKLLNDLLLNVTHLPSYFFEIFLFSIGLFFSLIESIKDREWFLVYFPKKMRNLCHRALLKSSTIINQFIHVEFKLFILTFILISIGFSILGLHNPIKYAFLISLVDSVPFLGTGLILIPLCIYFFLMEMQMIGTIVLLLYLFVQLTRHIVESVLWSSTTQIKAVHVFYLSAAAILIFGFIGILFSPFIYLFAHKWESFTKTSSQ</sequence>
<gene>
    <name evidence="7" type="ORF">M9R61_07285</name>
</gene>
<accession>A0A9X3L8H6</accession>
<evidence type="ECO:0000256" key="3">
    <source>
        <dbReference type="ARBA" id="ARBA00022692"/>
    </source>
</evidence>
<feature type="transmembrane region" description="Helical" evidence="6">
    <location>
        <begin position="252"/>
        <end position="270"/>
    </location>
</feature>
<evidence type="ECO:0000256" key="1">
    <source>
        <dbReference type="ARBA" id="ARBA00004141"/>
    </source>
</evidence>
<dbReference type="RefSeq" id="WP_269921587.1">
    <property type="nucleotide sequence ID" value="NZ_JAMKBI010000004.1"/>
</dbReference>
<feature type="transmembrane region" description="Helical" evidence="6">
    <location>
        <begin position="195"/>
        <end position="212"/>
    </location>
</feature>
<comment type="similarity">
    <text evidence="2">Belongs to the autoinducer-2 exporter (AI-2E) (TC 2.A.86) family.</text>
</comment>
<feature type="transmembrane region" description="Helical" evidence="6">
    <location>
        <begin position="134"/>
        <end position="153"/>
    </location>
</feature>
<evidence type="ECO:0000313" key="8">
    <source>
        <dbReference type="Proteomes" id="UP001152172"/>
    </source>
</evidence>
<feature type="transmembrane region" description="Helical" evidence="6">
    <location>
        <begin position="218"/>
        <end position="245"/>
    </location>
</feature>
<feature type="transmembrane region" description="Helical" evidence="6">
    <location>
        <begin position="286"/>
        <end position="312"/>
    </location>
</feature>
<keyword evidence="3 6" id="KW-0812">Transmembrane</keyword>
<feature type="transmembrane region" description="Helical" evidence="6">
    <location>
        <begin position="20"/>
        <end position="44"/>
    </location>
</feature>
<evidence type="ECO:0000256" key="2">
    <source>
        <dbReference type="ARBA" id="ARBA00009773"/>
    </source>
</evidence>
<feature type="transmembrane region" description="Helical" evidence="6">
    <location>
        <begin position="56"/>
        <end position="81"/>
    </location>
</feature>
<evidence type="ECO:0000256" key="6">
    <source>
        <dbReference type="SAM" id="Phobius"/>
    </source>
</evidence>
<protein>
    <submittedName>
        <fullName evidence="7">AI-2E family transporter</fullName>
    </submittedName>
</protein>
<evidence type="ECO:0000256" key="5">
    <source>
        <dbReference type="ARBA" id="ARBA00023136"/>
    </source>
</evidence>
<reference evidence="7" key="1">
    <citation type="submission" date="2022-05" db="EMBL/GenBank/DDBJ databases">
        <authorList>
            <person name="Colautti A."/>
            <person name="Iacumin L."/>
        </authorList>
    </citation>
    <scope>NUCLEOTIDE SEQUENCE</scope>
    <source>
        <strain evidence="7">DSM 30747</strain>
    </source>
</reference>
<comment type="subcellular location">
    <subcellularLocation>
        <location evidence="1">Membrane</location>
        <topology evidence="1">Multi-pass membrane protein</topology>
    </subcellularLocation>
</comment>
<evidence type="ECO:0000313" key="7">
    <source>
        <dbReference type="EMBL" id="MCZ8533155.1"/>
    </source>
</evidence>
<dbReference type="InterPro" id="IPR002549">
    <property type="entry name" value="AI-2E-like"/>
</dbReference>
<proteinExistence type="inferred from homology"/>
<comment type="caution">
    <text evidence="7">The sequence shown here is derived from an EMBL/GenBank/DDBJ whole genome shotgun (WGS) entry which is preliminary data.</text>
</comment>
<organism evidence="7 8">
    <name type="scientific">Psychrobacillus psychrodurans</name>
    <dbReference type="NCBI Taxonomy" id="126157"/>
    <lineage>
        <taxon>Bacteria</taxon>
        <taxon>Bacillati</taxon>
        <taxon>Bacillota</taxon>
        <taxon>Bacilli</taxon>
        <taxon>Bacillales</taxon>
        <taxon>Bacillaceae</taxon>
        <taxon>Psychrobacillus</taxon>
    </lineage>
</organism>